<dbReference type="InterPro" id="IPR006262">
    <property type="entry name" value="Cyt_deam_tetra"/>
</dbReference>
<feature type="domain" description="CMP/dCMP-type deaminase" evidence="14">
    <location>
        <begin position="5"/>
        <end position="132"/>
    </location>
</feature>
<protein>
    <recommendedName>
        <fullName evidence="4 13">Cytidine deaminase</fullName>
        <ecNumber evidence="4 13">3.5.4.5</ecNumber>
    </recommendedName>
    <alternativeName>
        <fullName evidence="8 13">Cytidine aminohydrolase</fullName>
    </alternativeName>
</protein>
<dbReference type="NCBIfam" id="NF004064">
    <property type="entry name" value="PRK05578.1"/>
    <property type="match status" value="1"/>
</dbReference>
<dbReference type="InterPro" id="IPR050202">
    <property type="entry name" value="Cyt/Deoxycyt_deaminase"/>
</dbReference>
<dbReference type="GO" id="GO:0008270">
    <property type="term" value="F:zinc ion binding"/>
    <property type="evidence" value="ECO:0007669"/>
    <property type="project" value="UniProtKB-UniRule"/>
</dbReference>
<reference evidence="15 16" key="1">
    <citation type="journal article" date="2011" name="Genome Res.">
        <title>Phylogeny-wide analysis of social amoeba genomes highlights ancient origins for complex intercellular communication.</title>
        <authorList>
            <person name="Heidel A.J."/>
            <person name="Lawal H.M."/>
            <person name="Felder M."/>
            <person name="Schilde C."/>
            <person name="Helps N.R."/>
            <person name="Tunggal B."/>
            <person name="Rivero F."/>
            <person name="John U."/>
            <person name="Schleicher M."/>
            <person name="Eichinger L."/>
            <person name="Platzer M."/>
            <person name="Noegel A.A."/>
            <person name="Schaap P."/>
            <person name="Gloeckner G."/>
        </authorList>
    </citation>
    <scope>NUCLEOTIDE SEQUENCE [LARGE SCALE GENOMIC DNA]</scope>
    <source>
        <strain evidence="16">ATCC 26659 / Pp 5 / PN500</strain>
    </source>
</reference>
<evidence type="ECO:0000256" key="11">
    <source>
        <dbReference type="PIRSR" id="PIRSR606262-2"/>
    </source>
</evidence>
<evidence type="ECO:0000256" key="13">
    <source>
        <dbReference type="RuleBase" id="RU364006"/>
    </source>
</evidence>
<sequence>MATQEQLNKLFEVANEAKKRAYCKYSNFRVGAALLCEDGTIISGCNVENGSYGLTICAERTAYTKAISEGHTKFKTIVVTTDVEDRFITPCGACRQFGIEFGNFDVYCVKPDLKSFFKSTTSDLLPGSFTPADLDAPRTNN</sequence>
<dbReference type="GO" id="GO:0072527">
    <property type="term" value="P:pyrimidine-containing compound metabolic process"/>
    <property type="evidence" value="ECO:0007669"/>
    <property type="project" value="UniProtKB-ARBA"/>
</dbReference>
<organism evidence="15 16">
    <name type="scientific">Heterostelium pallidum (strain ATCC 26659 / Pp 5 / PN500)</name>
    <name type="common">Cellular slime mold</name>
    <name type="synonym">Polysphondylium pallidum</name>
    <dbReference type="NCBI Taxonomy" id="670386"/>
    <lineage>
        <taxon>Eukaryota</taxon>
        <taxon>Amoebozoa</taxon>
        <taxon>Evosea</taxon>
        <taxon>Eumycetozoa</taxon>
        <taxon>Dictyostelia</taxon>
        <taxon>Acytosteliales</taxon>
        <taxon>Acytosteliaceae</taxon>
        <taxon>Heterostelium</taxon>
    </lineage>
</organism>
<evidence type="ECO:0000256" key="3">
    <source>
        <dbReference type="ARBA" id="ARBA00006576"/>
    </source>
</evidence>
<gene>
    <name evidence="15" type="primary">cda</name>
    <name evidence="15" type="ORF">PPL_03282</name>
</gene>
<dbReference type="GeneID" id="31358804"/>
<evidence type="ECO:0000256" key="10">
    <source>
        <dbReference type="PIRSR" id="PIRSR606262-1"/>
    </source>
</evidence>
<evidence type="ECO:0000313" key="15">
    <source>
        <dbReference type="EMBL" id="EFA84206.1"/>
    </source>
</evidence>
<dbReference type="AlphaFoldDB" id="D3B4F8"/>
<evidence type="ECO:0000256" key="7">
    <source>
        <dbReference type="ARBA" id="ARBA00022833"/>
    </source>
</evidence>
<comment type="catalytic activity">
    <reaction evidence="9 13">
        <text>cytidine + H2O + H(+) = uridine + NH4(+)</text>
        <dbReference type="Rhea" id="RHEA:16069"/>
        <dbReference type="ChEBI" id="CHEBI:15377"/>
        <dbReference type="ChEBI" id="CHEBI:15378"/>
        <dbReference type="ChEBI" id="CHEBI:16704"/>
        <dbReference type="ChEBI" id="CHEBI:17562"/>
        <dbReference type="ChEBI" id="CHEBI:28938"/>
        <dbReference type="EC" id="3.5.4.5"/>
    </reaction>
</comment>
<dbReference type="STRING" id="670386.D3B4F8"/>
<keyword evidence="7 12" id="KW-0862">Zinc</keyword>
<dbReference type="NCBIfam" id="TIGR01354">
    <property type="entry name" value="cyt_deam_tetra"/>
    <property type="match status" value="1"/>
</dbReference>
<dbReference type="RefSeq" id="XP_020436322.1">
    <property type="nucleotide sequence ID" value="XM_020574250.1"/>
</dbReference>
<dbReference type="PANTHER" id="PTHR11644">
    <property type="entry name" value="CYTIDINE DEAMINASE"/>
    <property type="match status" value="1"/>
</dbReference>
<feature type="binding site" evidence="12">
    <location>
        <position position="57"/>
    </location>
    <ligand>
        <name>Zn(2+)</name>
        <dbReference type="ChEBI" id="CHEBI:29105"/>
        <note>catalytic</note>
    </ligand>
</feature>
<dbReference type="InterPro" id="IPR002125">
    <property type="entry name" value="CMP_dCMP_dom"/>
</dbReference>
<feature type="binding site" evidence="12">
    <location>
        <position position="94"/>
    </location>
    <ligand>
        <name>Zn(2+)</name>
        <dbReference type="ChEBI" id="CHEBI:29105"/>
        <note>catalytic</note>
    </ligand>
</feature>
<dbReference type="OMA" id="RFITPCG"/>
<keyword evidence="5 12" id="KW-0479">Metal-binding</keyword>
<dbReference type="InParanoid" id="D3B4F8"/>
<name>D3B4F8_HETP5</name>
<evidence type="ECO:0000256" key="4">
    <source>
        <dbReference type="ARBA" id="ARBA00012783"/>
    </source>
</evidence>
<dbReference type="InterPro" id="IPR016193">
    <property type="entry name" value="Cytidine_deaminase-like"/>
</dbReference>
<dbReference type="GO" id="GO:0004126">
    <property type="term" value="F:cytidine deaminase activity"/>
    <property type="evidence" value="ECO:0007669"/>
    <property type="project" value="UniProtKB-UniRule"/>
</dbReference>
<dbReference type="FunCoup" id="D3B4F8">
    <property type="interactions" value="42"/>
</dbReference>
<dbReference type="Proteomes" id="UP000001396">
    <property type="component" value="Unassembled WGS sequence"/>
</dbReference>
<evidence type="ECO:0000256" key="6">
    <source>
        <dbReference type="ARBA" id="ARBA00022801"/>
    </source>
</evidence>
<dbReference type="EMBL" id="ADBJ01000010">
    <property type="protein sequence ID" value="EFA84206.1"/>
    <property type="molecule type" value="Genomic_DNA"/>
</dbReference>
<evidence type="ECO:0000259" key="14">
    <source>
        <dbReference type="PROSITE" id="PS51747"/>
    </source>
</evidence>
<evidence type="ECO:0000256" key="2">
    <source>
        <dbReference type="ARBA" id="ARBA00003949"/>
    </source>
</evidence>
<evidence type="ECO:0000256" key="1">
    <source>
        <dbReference type="ARBA" id="ARBA00001947"/>
    </source>
</evidence>
<keyword evidence="6 13" id="KW-0378">Hydrolase</keyword>
<keyword evidence="16" id="KW-1185">Reference proteome</keyword>
<evidence type="ECO:0000256" key="5">
    <source>
        <dbReference type="ARBA" id="ARBA00022723"/>
    </source>
</evidence>
<feature type="active site" description="Proton donor" evidence="10">
    <location>
        <position position="59"/>
    </location>
</feature>
<comment type="cofactor">
    <cofactor evidence="1 12 13">
        <name>Zn(2+)</name>
        <dbReference type="ChEBI" id="CHEBI:29105"/>
    </cofactor>
</comment>
<dbReference type="PANTHER" id="PTHR11644:SF2">
    <property type="entry name" value="CYTIDINE DEAMINASE"/>
    <property type="match status" value="1"/>
</dbReference>
<dbReference type="SUPFAM" id="SSF53927">
    <property type="entry name" value="Cytidine deaminase-like"/>
    <property type="match status" value="1"/>
</dbReference>
<evidence type="ECO:0000313" key="16">
    <source>
        <dbReference type="Proteomes" id="UP000001396"/>
    </source>
</evidence>
<dbReference type="PROSITE" id="PS51747">
    <property type="entry name" value="CYT_DCMP_DEAMINASES_2"/>
    <property type="match status" value="1"/>
</dbReference>
<dbReference type="GO" id="GO:0055086">
    <property type="term" value="P:nucleobase-containing small molecule metabolic process"/>
    <property type="evidence" value="ECO:0007669"/>
    <property type="project" value="UniProtKB-ARBA"/>
</dbReference>
<dbReference type="EC" id="3.5.4.5" evidence="4 13"/>
<evidence type="ECO:0000256" key="9">
    <source>
        <dbReference type="ARBA" id="ARBA00049558"/>
    </source>
</evidence>
<accession>D3B4F8</accession>
<dbReference type="CDD" id="cd01283">
    <property type="entry name" value="cytidine_deaminase"/>
    <property type="match status" value="1"/>
</dbReference>
<feature type="binding site" evidence="11">
    <location>
        <begin position="46"/>
        <end position="52"/>
    </location>
    <ligand>
        <name>substrate</name>
    </ligand>
</feature>
<comment type="similarity">
    <text evidence="3 13">Belongs to the cytidine and deoxycytidylate deaminase family.</text>
</comment>
<evidence type="ECO:0000256" key="12">
    <source>
        <dbReference type="PIRSR" id="PIRSR606262-3"/>
    </source>
</evidence>
<feature type="binding site" evidence="12">
    <location>
        <position position="91"/>
    </location>
    <ligand>
        <name>Zn(2+)</name>
        <dbReference type="ChEBI" id="CHEBI:29105"/>
        <note>catalytic</note>
    </ligand>
</feature>
<dbReference type="FunFam" id="3.40.140.10:FF:000008">
    <property type="entry name" value="Cytidine deaminase"/>
    <property type="match status" value="1"/>
</dbReference>
<dbReference type="Pfam" id="PF00383">
    <property type="entry name" value="dCMP_cyt_deam_1"/>
    <property type="match status" value="1"/>
</dbReference>
<proteinExistence type="inferred from homology"/>
<dbReference type="GO" id="GO:0005829">
    <property type="term" value="C:cytosol"/>
    <property type="evidence" value="ECO:0007669"/>
    <property type="project" value="TreeGrafter"/>
</dbReference>
<comment type="function">
    <text evidence="2 13">This enzyme scavenges exogenous and endogenous cytidine and 2'-deoxycytidine for UMP synthesis.</text>
</comment>
<comment type="catalytic activity">
    <reaction evidence="13">
        <text>2'-deoxycytidine + H2O + H(+) = 2'-deoxyuridine + NH4(+)</text>
        <dbReference type="Rhea" id="RHEA:13433"/>
        <dbReference type="ChEBI" id="CHEBI:15377"/>
        <dbReference type="ChEBI" id="CHEBI:15378"/>
        <dbReference type="ChEBI" id="CHEBI:15698"/>
        <dbReference type="ChEBI" id="CHEBI:16450"/>
        <dbReference type="ChEBI" id="CHEBI:28938"/>
        <dbReference type="EC" id="3.5.4.5"/>
    </reaction>
</comment>
<comment type="caution">
    <text evidence="15">The sequence shown here is derived from an EMBL/GenBank/DDBJ whole genome shotgun (WGS) entry which is preliminary data.</text>
</comment>
<evidence type="ECO:0000256" key="8">
    <source>
        <dbReference type="ARBA" id="ARBA00032005"/>
    </source>
</evidence>
<dbReference type="Gene3D" id="3.40.140.10">
    <property type="entry name" value="Cytidine Deaminase, domain 2"/>
    <property type="match status" value="1"/>
</dbReference>